<dbReference type="SUPFAM" id="SSF56112">
    <property type="entry name" value="Protein kinase-like (PK-like)"/>
    <property type="match status" value="1"/>
</dbReference>
<dbReference type="EMBL" id="CP041242">
    <property type="protein sequence ID" value="QDH70518.1"/>
    <property type="molecule type" value="Genomic_DNA"/>
</dbReference>
<reference evidence="1 2" key="1">
    <citation type="submission" date="2019-06" db="EMBL/GenBank/DDBJ databases">
        <title>Lysobacter alkalisoli sp. nov. isolated from saline-alkali soil.</title>
        <authorList>
            <person name="Sun J.-Q."/>
            <person name="Xu L."/>
        </authorList>
    </citation>
    <scope>NUCLEOTIDE SEQUENCE [LARGE SCALE GENOMIC DNA]</scope>
    <source>
        <strain evidence="1 2">SJ-36</strain>
    </source>
</reference>
<dbReference type="RefSeq" id="WP_141623852.1">
    <property type="nucleotide sequence ID" value="NZ_CP041242.1"/>
</dbReference>
<dbReference type="AlphaFoldDB" id="A0A514BT02"/>
<dbReference type="InterPro" id="IPR011009">
    <property type="entry name" value="Kinase-like_dom_sf"/>
</dbReference>
<evidence type="ECO:0000313" key="1">
    <source>
        <dbReference type="EMBL" id="QDH70518.1"/>
    </source>
</evidence>
<keyword evidence="2" id="KW-1185">Reference proteome</keyword>
<name>A0A514BT02_9GAMM</name>
<proteinExistence type="predicted"/>
<organism evidence="1 2">
    <name type="scientific">Marilutibacter alkalisoli</name>
    <dbReference type="NCBI Taxonomy" id="2591633"/>
    <lineage>
        <taxon>Bacteria</taxon>
        <taxon>Pseudomonadati</taxon>
        <taxon>Pseudomonadota</taxon>
        <taxon>Gammaproteobacteria</taxon>
        <taxon>Lysobacterales</taxon>
        <taxon>Lysobacteraceae</taxon>
        <taxon>Marilutibacter</taxon>
    </lineage>
</organism>
<gene>
    <name evidence="1" type="ORF">FKV23_10810</name>
</gene>
<sequence length="273" mass="29735">MAHSRAGVSRLFLDGQLAWIKHYGNGTRRLRLGALDWVVRRLGVLPLRPPPHHAGDAARRTEQRRLQELASSRVNVPRVLGEGNSFLVLSDMGDTLSSLLKKADVAEAERLLAAAVRAIAEVHRAGLYLGQPLARNITIDGQGRVGFLDFEEDPGEVMSIVQAQARDWLVFSAGTARHVPFDETRLAVLIGEVMADEPEELRGLLNASVDRLGFLRPLTARLGHRAAGIGKALRSLQRALAGWGGIVLVLGLWLDLAHDGQLEVVELIGGLFD</sequence>
<evidence type="ECO:0000313" key="2">
    <source>
        <dbReference type="Proteomes" id="UP000317199"/>
    </source>
</evidence>
<dbReference type="OrthoDB" id="8028712at2"/>
<dbReference type="Proteomes" id="UP000317199">
    <property type="component" value="Chromosome"/>
</dbReference>
<protein>
    <submittedName>
        <fullName evidence="1">Serine/threonine protein phosphatase</fullName>
    </submittedName>
</protein>
<accession>A0A514BT02</accession>
<dbReference type="KEGG" id="lyj:FKV23_10810"/>